<dbReference type="AlphaFoldDB" id="A0A6V8KRC9"/>
<comment type="caution">
    <text evidence="1">The sequence shown here is derived from an EMBL/GenBank/DDBJ whole genome shotgun (WGS) entry which is preliminary data.</text>
</comment>
<organism evidence="1 2">
    <name type="scientific">Phytohabitans houttuyneae</name>
    <dbReference type="NCBI Taxonomy" id="1076126"/>
    <lineage>
        <taxon>Bacteria</taxon>
        <taxon>Bacillati</taxon>
        <taxon>Actinomycetota</taxon>
        <taxon>Actinomycetes</taxon>
        <taxon>Micromonosporales</taxon>
        <taxon>Micromonosporaceae</taxon>
    </lineage>
</organism>
<dbReference type="RefSeq" id="WP_173071344.1">
    <property type="nucleotide sequence ID" value="NZ_BAABGO010000002.1"/>
</dbReference>
<keyword evidence="2" id="KW-1185">Reference proteome</keyword>
<dbReference type="EMBL" id="BLPF01000004">
    <property type="protein sequence ID" value="GFJ85980.1"/>
    <property type="molecule type" value="Genomic_DNA"/>
</dbReference>
<protein>
    <submittedName>
        <fullName evidence="1">Uncharacterized protein</fullName>
    </submittedName>
</protein>
<name>A0A6V8KRC9_9ACTN</name>
<accession>A0A6V8KRC9</accession>
<reference evidence="1 2" key="1">
    <citation type="submission" date="2020-03" db="EMBL/GenBank/DDBJ databases">
        <title>Whole genome shotgun sequence of Phytohabitans houttuyneae NBRC 108639.</title>
        <authorList>
            <person name="Komaki H."/>
            <person name="Tamura T."/>
        </authorList>
    </citation>
    <scope>NUCLEOTIDE SEQUENCE [LARGE SCALE GENOMIC DNA]</scope>
    <source>
        <strain evidence="1 2">NBRC 108639</strain>
    </source>
</reference>
<dbReference type="PROSITE" id="PS51257">
    <property type="entry name" value="PROKAR_LIPOPROTEIN"/>
    <property type="match status" value="1"/>
</dbReference>
<evidence type="ECO:0000313" key="2">
    <source>
        <dbReference type="Proteomes" id="UP000482800"/>
    </source>
</evidence>
<dbReference type="Proteomes" id="UP000482800">
    <property type="component" value="Unassembled WGS sequence"/>
</dbReference>
<reference evidence="1 2" key="2">
    <citation type="submission" date="2020-03" db="EMBL/GenBank/DDBJ databases">
        <authorList>
            <person name="Ichikawa N."/>
            <person name="Kimura A."/>
            <person name="Kitahashi Y."/>
            <person name="Uohara A."/>
        </authorList>
    </citation>
    <scope>NUCLEOTIDE SEQUENCE [LARGE SCALE GENOMIC DNA]</scope>
    <source>
        <strain evidence="1 2">NBRC 108639</strain>
    </source>
</reference>
<proteinExistence type="predicted"/>
<sequence length="166" mass="18185">MTSTRPGNGSDVVASPFFVISCENDWVHVYDSVRSMLHATDLGSGHPGALEFFDVEGRRLAPVFDGVWALSGLRHTGERANEIRVQRRLRAVVQSLRATVDERLSKSETSFTRAQVLASLPKLNGEGLAECFILLSTNFGDGNGLIGDEVRTLDNGSFLHNLFCHP</sequence>
<evidence type="ECO:0000313" key="1">
    <source>
        <dbReference type="EMBL" id="GFJ85980.1"/>
    </source>
</evidence>
<gene>
    <name evidence="1" type="ORF">Phou_101600</name>
</gene>